<evidence type="ECO:0000313" key="1">
    <source>
        <dbReference type="EMBL" id="ADO70646.1"/>
    </source>
</evidence>
<dbReference type="EMBL" id="CP002271">
    <property type="protein sequence ID" value="ADO70646.1"/>
    <property type="molecule type" value="Genomic_DNA"/>
</dbReference>
<dbReference type="AlphaFoldDB" id="Q094A6"/>
<dbReference type="RefSeq" id="WP_002613405.1">
    <property type="nucleotide sequence ID" value="NC_014623.1"/>
</dbReference>
<dbReference type="Proteomes" id="UP000001351">
    <property type="component" value="Chromosome"/>
</dbReference>
<accession>Q094A6</accession>
<keyword evidence="3" id="KW-1185">Reference proteome</keyword>
<evidence type="ECO:0000313" key="3">
    <source>
        <dbReference type="Proteomes" id="UP000001351"/>
    </source>
</evidence>
<gene>
    <name evidence="1" type="ordered locus">STAUR_2854</name>
    <name evidence="2" type="ORF">STIAU_4168</name>
</gene>
<organism evidence="2 4">
    <name type="scientific">Stigmatella aurantiaca (strain DW4/3-1)</name>
    <dbReference type="NCBI Taxonomy" id="378806"/>
    <lineage>
        <taxon>Bacteria</taxon>
        <taxon>Pseudomonadati</taxon>
        <taxon>Myxococcota</taxon>
        <taxon>Myxococcia</taxon>
        <taxon>Myxococcales</taxon>
        <taxon>Cystobacterineae</taxon>
        <taxon>Archangiaceae</taxon>
        <taxon>Stigmatella</taxon>
    </lineage>
</organism>
<dbReference type="HOGENOM" id="CLU_969186_0_0_7"/>
<dbReference type="EMBL" id="AAMD01000041">
    <property type="protein sequence ID" value="EAU67087.1"/>
    <property type="molecule type" value="Genomic_DNA"/>
</dbReference>
<dbReference type="InterPro" id="IPR011754">
    <property type="entry name" value="Mxa_paralog_2268"/>
</dbReference>
<sequence>MLLMGTVARAEPTPGGRIERTRAVAVASSPAEPLPEVHVTGDAPTVLFFPAPIQTKTLTFDESRIRVLDTGALTIVLQAVTDLKEGERHEIGVFFADGRAPSRAAFVLVTDPTEVDTRIDVQRPEPPAAPCQNEALSRAPLPEDFVLLGYVGDQGVSVVPIKSADAEAQGLTANMGKLYLGNGWALVSVLIRNHPKQPRWTPREASLRRPMGPPLQARLVMKGGSMIEPGEGGRALAVVDMPTLDADTSFTLELRGEDGRSLKIPDMRFPKAVKEEVQ</sequence>
<reference evidence="2 4" key="1">
    <citation type="submission" date="2006-04" db="EMBL/GenBank/DDBJ databases">
        <authorList>
            <person name="Nierman W.C."/>
        </authorList>
    </citation>
    <scope>NUCLEOTIDE SEQUENCE [LARGE SCALE GENOMIC DNA]</scope>
    <source>
        <strain evidence="2 4">DW4/3-1</strain>
    </source>
</reference>
<dbReference type="Pfam" id="PF09544">
    <property type="entry name" value="DUF2381"/>
    <property type="match status" value="1"/>
</dbReference>
<name>Q094A6_STIAD</name>
<dbReference type="NCBIfam" id="TIGR02268">
    <property type="entry name" value="Myxococcus xanthus paralogous family TIGR02268"/>
    <property type="match status" value="1"/>
</dbReference>
<protein>
    <submittedName>
        <fullName evidence="1">Conserved uncharacterized protein</fullName>
    </submittedName>
</protein>
<dbReference type="KEGG" id="sur:STAUR_2854"/>
<dbReference type="STRING" id="378806.STAUR_2854"/>
<evidence type="ECO:0000313" key="4">
    <source>
        <dbReference type="Proteomes" id="UP000032702"/>
    </source>
</evidence>
<dbReference type="PATRIC" id="fig|378806.16.peg.6256"/>
<reference evidence="1 3" key="2">
    <citation type="journal article" date="2011" name="Mol. Biol. Evol.">
        <title>Comparative genomic analysis of fruiting body formation in Myxococcales.</title>
        <authorList>
            <person name="Huntley S."/>
            <person name="Hamann N."/>
            <person name="Wegener-Feldbrugge S."/>
            <person name="Treuner-Lange A."/>
            <person name="Kube M."/>
            <person name="Reinhardt R."/>
            <person name="Klages S."/>
            <person name="Muller R."/>
            <person name="Ronning C.M."/>
            <person name="Nierman W.C."/>
            <person name="Sogaard-Andersen L."/>
        </authorList>
    </citation>
    <scope>NUCLEOTIDE SEQUENCE [LARGE SCALE GENOMIC DNA]</scope>
    <source>
        <strain evidence="1 3">DW4/3-1</strain>
    </source>
</reference>
<proteinExistence type="predicted"/>
<dbReference type="Proteomes" id="UP000032702">
    <property type="component" value="Unassembled WGS sequence"/>
</dbReference>
<dbReference type="OrthoDB" id="5523925at2"/>
<evidence type="ECO:0000313" key="2">
    <source>
        <dbReference type="EMBL" id="EAU67087.1"/>
    </source>
</evidence>